<feature type="compositionally biased region" description="Polar residues" evidence="1">
    <location>
        <begin position="42"/>
        <end position="53"/>
    </location>
</feature>
<dbReference type="EMBL" id="BQKI01000079">
    <property type="protein sequence ID" value="GJN27593.1"/>
    <property type="molecule type" value="Genomic_DNA"/>
</dbReference>
<proteinExistence type="predicted"/>
<sequence length="202" mass="22524">MRKGEGVPPLQAADHGEQLQHLGRRQLAHRRRRPRTQPGARSSGQDPARSAQSPDPVAASGCRVWNSRRGRDSLDPVRGGRASATRGGGGARRHAGRRRRGVAAACGGGWPRRHVERRGAAEECRPRCWRVGRRRSCAGEERVRAAAHGRRGLRRRRSPVGISRATHEGRGRRGARHGGKRESEEIREEGKREWKKKRDVRG</sequence>
<feature type="compositionally biased region" description="Basic residues" evidence="1">
    <location>
        <begin position="146"/>
        <end position="158"/>
    </location>
</feature>
<feature type="compositionally biased region" description="Basic residues" evidence="1">
    <location>
        <begin position="22"/>
        <end position="35"/>
    </location>
</feature>
<feature type="region of interest" description="Disordered" evidence="1">
    <location>
        <begin position="1"/>
        <end position="110"/>
    </location>
</feature>
<accession>A0AAV5EYS8</accession>
<dbReference type="AlphaFoldDB" id="A0AAV5EYS8"/>
<protein>
    <submittedName>
        <fullName evidence="2">Uncharacterized protein</fullName>
    </submittedName>
</protein>
<reference evidence="2" key="1">
    <citation type="journal article" date="2018" name="DNA Res.">
        <title>Multiple hybrid de novo genome assembly of finger millet, an orphan allotetraploid crop.</title>
        <authorList>
            <person name="Hatakeyama M."/>
            <person name="Aluri S."/>
            <person name="Balachadran M.T."/>
            <person name="Sivarajan S.R."/>
            <person name="Patrignani A."/>
            <person name="Gruter S."/>
            <person name="Poveda L."/>
            <person name="Shimizu-Inatsugi R."/>
            <person name="Baeten J."/>
            <person name="Francoijs K.J."/>
            <person name="Nataraja K.N."/>
            <person name="Reddy Y.A.N."/>
            <person name="Phadnis S."/>
            <person name="Ravikumar R.L."/>
            <person name="Schlapbach R."/>
            <person name="Sreeman S.M."/>
            <person name="Shimizu K.K."/>
        </authorList>
    </citation>
    <scope>NUCLEOTIDE SEQUENCE</scope>
</reference>
<evidence type="ECO:0000313" key="3">
    <source>
        <dbReference type="Proteomes" id="UP001054889"/>
    </source>
</evidence>
<keyword evidence="3" id="KW-1185">Reference proteome</keyword>
<feature type="compositionally biased region" description="Basic residues" evidence="1">
    <location>
        <begin position="193"/>
        <end position="202"/>
    </location>
</feature>
<feature type="region of interest" description="Disordered" evidence="1">
    <location>
        <begin position="146"/>
        <end position="202"/>
    </location>
</feature>
<name>A0AAV5EYS8_ELECO</name>
<reference evidence="2" key="2">
    <citation type="submission" date="2021-12" db="EMBL/GenBank/DDBJ databases">
        <title>Resequencing data analysis of finger millet.</title>
        <authorList>
            <person name="Hatakeyama M."/>
            <person name="Aluri S."/>
            <person name="Balachadran M.T."/>
            <person name="Sivarajan S.R."/>
            <person name="Poveda L."/>
            <person name="Shimizu-Inatsugi R."/>
            <person name="Schlapbach R."/>
            <person name="Sreeman S.M."/>
            <person name="Shimizu K.K."/>
        </authorList>
    </citation>
    <scope>NUCLEOTIDE SEQUENCE</scope>
</reference>
<organism evidence="2 3">
    <name type="scientific">Eleusine coracana subsp. coracana</name>
    <dbReference type="NCBI Taxonomy" id="191504"/>
    <lineage>
        <taxon>Eukaryota</taxon>
        <taxon>Viridiplantae</taxon>
        <taxon>Streptophyta</taxon>
        <taxon>Embryophyta</taxon>
        <taxon>Tracheophyta</taxon>
        <taxon>Spermatophyta</taxon>
        <taxon>Magnoliopsida</taxon>
        <taxon>Liliopsida</taxon>
        <taxon>Poales</taxon>
        <taxon>Poaceae</taxon>
        <taxon>PACMAD clade</taxon>
        <taxon>Chloridoideae</taxon>
        <taxon>Cynodonteae</taxon>
        <taxon>Eleusininae</taxon>
        <taxon>Eleusine</taxon>
    </lineage>
</organism>
<evidence type="ECO:0000313" key="2">
    <source>
        <dbReference type="EMBL" id="GJN27593.1"/>
    </source>
</evidence>
<evidence type="ECO:0000256" key="1">
    <source>
        <dbReference type="SAM" id="MobiDB-lite"/>
    </source>
</evidence>
<dbReference type="Proteomes" id="UP001054889">
    <property type="component" value="Unassembled WGS sequence"/>
</dbReference>
<feature type="compositionally biased region" description="Basic and acidic residues" evidence="1">
    <location>
        <begin position="180"/>
        <end position="192"/>
    </location>
</feature>
<gene>
    <name evidence="2" type="primary">gb15627</name>
    <name evidence="2" type="ORF">PR202_gb15627</name>
</gene>
<comment type="caution">
    <text evidence="2">The sequence shown here is derived from an EMBL/GenBank/DDBJ whole genome shotgun (WGS) entry which is preliminary data.</text>
</comment>
<feature type="compositionally biased region" description="Basic residues" evidence="1">
    <location>
        <begin position="91"/>
        <end position="101"/>
    </location>
</feature>